<dbReference type="PANTHER" id="PTHR43464:SF19">
    <property type="entry name" value="UBIQUINONE BIOSYNTHESIS O-METHYLTRANSFERASE, MITOCHONDRIAL"/>
    <property type="match status" value="1"/>
</dbReference>
<feature type="compositionally biased region" description="Basic and acidic residues" evidence="4">
    <location>
        <begin position="1"/>
        <end position="12"/>
    </location>
</feature>
<dbReference type="GO" id="GO:0008168">
    <property type="term" value="F:methyltransferase activity"/>
    <property type="evidence" value="ECO:0007669"/>
    <property type="project" value="UniProtKB-KW"/>
</dbReference>
<dbReference type="PANTHER" id="PTHR43464">
    <property type="entry name" value="METHYLTRANSFERASE"/>
    <property type="match status" value="1"/>
</dbReference>
<keyword evidence="1 6" id="KW-0489">Methyltransferase</keyword>
<feature type="region of interest" description="Disordered" evidence="4">
    <location>
        <begin position="1"/>
        <end position="22"/>
    </location>
</feature>
<accession>A0A7W9LGS3</accession>
<dbReference type="CDD" id="cd02440">
    <property type="entry name" value="AdoMet_MTases"/>
    <property type="match status" value="1"/>
</dbReference>
<dbReference type="InterPro" id="IPR029063">
    <property type="entry name" value="SAM-dependent_MTases_sf"/>
</dbReference>
<evidence type="ECO:0000256" key="1">
    <source>
        <dbReference type="ARBA" id="ARBA00022603"/>
    </source>
</evidence>
<gene>
    <name evidence="6" type="ORF">HD596_009978</name>
</gene>
<dbReference type="InterPro" id="IPR041698">
    <property type="entry name" value="Methyltransf_25"/>
</dbReference>
<evidence type="ECO:0000313" key="6">
    <source>
        <dbReference type="EMBL" id="MBB5783222.1"/>
    </source>
</evidence>
<dbReference type="Gene3D" id="3.40.50.150">
    <property type="entry name" value="Vaccinia Virus protein VP39"/>
    <property type="match status" value="1"/>
</dbReference>
<evidence type="ECO:0000313" key="7">
    <source>
        <dbReference type="Proteomes" id="UP000579153"/>
    </source>
</evidence>
<dbReference type="GO" id="GO:0032259">
    <property type="term" value="P:methylation"/>
    <property type="evidence" value="ECO:0007669"/>
    <property type="project" value="UniProtKB-KW"/>
</dbReference>
<proteinExistence type="predicted"/>
<evidence type="ECO:0000256" key="4">
    <source>
        <dbReference type="SAM" id="MobiDB-lite"/>
    </source>
</evidence>
<dbReference type="Proteomes" id="UP000579153">
    <property type="component" value="Unassembled WGS sequence"/>
</dbReference>
<evidence type="ECO:0000256" key="3">
    <source>
        <dbReference type="ARBA" id="ARBA00022691"/>
    </source>
</evidence>
<sequence length="204" mass="21941">MGEKDPFEEAYRAKARRQAPPWDVGHPQEVVVRLERAGLIEGPVLDAGCGTGEHTLLLAALGYDVLGIDSSPAAISEARAKAEERGIAATFELGDALRLGGRGEGYATVVDTGLFHLFDGEARARYTAALHRACRPGARVHVLSLSDTPTEGFPPGAGQADYRTAFGDGWHVEEIQAAPFTCLDPRDPLREVDVPGWLARVRRS</sequence>
<keyword evidence="2 6" id="KW-0808">Transferase</keyword>
<dbReference type="RefSeq" id="WP_185076198.1">
    <property type="nucleotide sequence ID" value="NZ_JACHMB010000001.1"/>
</dbReference>
<protein>
    <submittedName>
        <fullName evidence="6">SAM-dependent methyltransferase</fullName>
    </submittedName>
</protein>
<comment type="caution">
    <text evidence="6">The sequence shown here is derived from an EMBL/GenBank/DDBJ whole genome shotgun (WGS) entry which is preliminary data.</text>
</comment>
<feature type="domain" description="Methyltransferase" evidence="5">
    <location>
        <begin position="44"/>
        <end position="137"/>
    </location>
</feature>
<dbReference type="EMBL" id="JACHMB010000001">
    <property type="protein sequence ID" value="MBB5783222.1"/>
    <property type="molecule type" value="Genomic_DNA"/>
</dbReference>
<dbReference type="AlphaFoldDB" id="A0A7W9LGS3"/>
<dbReference type="SUPFAM" id="SSF53335">
    <property type="entry name" value="S-adenosyl-L-methionine-dependent methyltransferases"/>
    <property type="match status" value="1"/>
</dbReference>
<organism evidence="6 7">
    <name type="scientific">Nonomuraea jabiensis</name>
    <dbReference type="NCBI Taxonomy" id="882448"/>
    <lineage>
        <taxon>Bacteria</taxon>
        <taxon>Bacillati</taxon>
        <taxon>Actinomycetota</taxon>
        <taxon>Actinomycetes</taxon>
        <taxon>Streptosporangiales</taxon>
        <taxon>Streptosporangiaceae</taxon>
        <taxon>Nonomuraea</taxon>
    </lineage>
</organism>
<keyword evidence="3" id="KW-0949">S-adenosyl-L-methionine</keyword>
<keyword evidence="7" id="KW-1185">Reference proteome</keyword>
<evidence type="ECO:0000256" key="2">
    <source>
        <dbReference type="ARBA" id="ARBA00022679"/>
    </source>
</evidence>
<name>A0A7W9LGS3_9ACTN</name>
<reference evidence="6 7" key="1">
    <citation type="submission" date="2020-08" db="EMBL/GenBank/DDBJ databases">
        <title>Sequencing the genomes of 1000 actinobacteria strains.</title>
        <authorList>
            <person name="Klenk H.-P."/>
        </authorList>
    </citation>
    <scope>NUCLEOTIDE SEQUENCE [LARGE SCALE GENOMIC DNA]</scope>
    <source>
        <strain evidence="6 7">DSM 45507</strain>
    </source>
</reference>
<dbReference type="Pfam" id="PF13649">
    <property type="entry name" value="Methyltransf_25"/>
    <property type="match status" value="1"/>
</dbReference>
<evidence type="ECO:0000259" key="5">
    <source>
        <dbReference type="Pfam" id="PF13649"/>
    </source>
</evidence>